<comment type="caution">
    <text evidence="8">The sequence shown here is derived from an EMBL/GenBank/DDBJ whole genome shotgun (WGS) entry which is preliminary data.</text>
</comment>
<dbReference type="SMART" id="SM01061">
    <property type="entry name" value="CAT_RBD"/>
    <property type="match status" value="1"/>
</dbReference>
<keyword evidence="2" id="KW-0694">RNA-binding</keyword>
<evidence type="ECO:0000256" key="4">
    <source>
        <dbReference type="ARBA" id="ARBA00023159"/>
    </source>
</evidence>
<name>A0ABT5VGI3_9BACI</name>
<dbReference type="InterPro" id="IPR050661">
    <property type="entry name" value="BglG_antiterminators"/>
</dbReference>
<dbReference type="InterPro" id="IPR036634">
    <property type="entry name" value="PRD_sf"/>
</dbReference>
<dbReference type="Gene3D" id="1.10.1790.10">
    <property type="entry name" value="PRD domain"/>
    <property type="match status" value="2"/>
</dbReference>
<dbReference type="PANTHER" id="PTHR30185:SF15">
    <property type="entry name" value="CRYPTIC BETA-GLUCOSIDE BGL OPERON ANTITERMINATOR"/>
    <property type="match status" value="1"/>
</dbReference>
<dbReference type="RefSeq" id="WP_275119050.1">
    <property type="nucleotide sequence ID" value="NZ_JAOTPO010000009.1"/>
</dbReference>
<evidence type="ECO:0000313" key="9">
    <source>
        <dbReference type="Proteomes" id="UP001148125"/>
    </source>
</evidence>
<dbReference type="Pfam" id="PF00874">
    <property type="entry name" value="PRD"/>
    <property type="match status" value="2"/>
</dbReference>
<dbReference type="Pfam" id="PF03123">
    <property type="entry name" value="CAT_RBD"/>
    <property type="match status" value="1"/>
</dbReference>
<keyword evidence="5" id="KW-0804">Transcription</keyword>
<proteinExistence type="inferred from homology"/>
<feature type="domain" description="PRD" evidence="7">
    <location>
        <begin position="168"/>
        <end position="273"/>
    </location>
</feature>
<reference evidence="8" key="1">
    <citation type="submission" date="2024-05" db="EMBL/GenBank/DDBJ databases">
        <title>Alkalihalobacillus sp. strain MEB203 novel alkaliphilic bacterium from Lonar Lake, India.</title>
        <authorList>
            <person name="Joshi A."/>
            <person name="Thite S."/>
            <person name="Mengade P."/>
        </authorList>
    </citation>
    <scope>NUCLEOTIDE SEQUENCE</scope>
    <source>
        <strain evidence="8">MEB 203</strain>
    </source>
</reference>
<dbReference type="PANTHER" id="PTHR30185">
    <property type="entry name" value="CRYPTIC BETA-GLUCOSIDE BGL OPERON ANTITERMINATOR"/>
    <property type="match status" value="1"/>
</dbReference>
<keyword evidence="1" id="KW-0677">Repeat</keyword>
<keyword evidence="9" id="KW-1185">Reference proteome</keyword>
<evidence type="ECO:0000313" key="8">
    <source>
        <dbReference type="EMBL" id="MDE5414437.1"/>
    </source>
</evidence>
<keyword evidence="4" id="KW-0010">Activator</keyword>
<evidence type="ECO:0000256" key="3">
    <source>
        <dbReference type="ARBA" id="ARBA00023015"/>
    </source>
</evidence>
<dbReference type="PROSITE" id="PS00654">
    <property type="entry name" value="PRD_1"/>
    <property type="match status" value="1"/>
</dbReference>
<dbReference type="PROSITE" id="PS51372">
    <property type="entry name" value="PRD_2"/>
    <property type="match status" value="2"/>
</dbReference>
<dbReference type="InterPro" id="IPR011608">
    <property type="entry name" value="PRD"/>
</dbReference>
<accession>A0ABT5VGI3</accession>
<comment type="similarity">
    <text evidence="6">Belongs to the transcriptional antiterminator BglG family.</text>
</comment>
<evidence type="ECO:0000256" key="5">
    <source>
        <dbReference type="ARBA" id="ARBA00023163"/>
    </source>
</evidence>
<keyword evidence="3" id="KW-0805">Transcription regulation</keyword>
<evidence type="ECO:0000259" key="7">
    <source>
        <dbReference type="PROSITE" id="PS51372"/>
    </source>
</evidence>
<feature type="domain" description="PRD" evidence="7">
    <location>
        <begin position="62"/>
        <end position="167"/>
    </location>
</feature>
<dbReference type="EMBL" id="JAOTPO010000009">
    <property type="protein sequence ID" value="MDE5414437.1"/>
    <property type="molecule type" value="Genomic_DNA"/>
</dbReference>
<dbReference type="InterPro" id="IPR001550">
    <property type="entry name" value="Transcrpt_antitermin_CS"/>
</dbReference>
<dbReference type="Gene3D" id="2.30.24.10">
    <property type="entry name" value="CAT RNA-binding domain"/>
    <property type="match status" value="1"/>
</dbReference>
<sequence length="273" mass="31470">MKIYKILNNNAVVVKEHDEEKIVMGSGIAFQKKKNDIINRQKVEKIFVMNEGNEKFQELLKTLPEEHIQIAEDIITYAEGYLQVPLSNHIHISLTDHLSFAIERHQQGFQINNKLLTEIKALYKKEFEIGKWAVQYVAEKLKVQLPVDEAGHIALHIHTAKLGSGDIASTLQQTTIISEMIEIIHQELGMDLDEESISYQRLLTHLRFALTRIESNEPFQVMDPDMLEIIQTKYAKAYTIAVKVADYLEKEYDIQLPSSEMGYISLHIQRLIT</sequence>
<protein>
    <submittedName>
        <fullName evidence="8">PRD domain-containing protein</fullName>
    </submittedName>
</protein>
<organism evidence="8 9">
    <name type="scientific">Alkalihalobacterium chitinilyticum</name>
    <dbReference type="NCBI Taxonomy" id="2980103"/>
    <lineage>
        <taxon>Bacteria</taxon>
        <taxon>Bacillati</taxon>
        <taxon>Bacillota</taxon>
        <taxon>Bacilli</taxon>
        <taxon>Bacillales</taxon>
        <taxon>Bacillaceae</taxon>
        <taxon>Alkalihalobacterium</taxon>
    </lineage>
</organism>
<evidence type="ECO:0000256" key="2">
    <source>
        <dbReference type="ARBA" id="ARBA00022884"/>
    </source>
</evidence>
<gene>
    <name evidence="8" type="ORF">N7Z68_13740</name>
</gene>
<dbReference type="SUPFAM" id="SSF50151">
    <property type="entry name" value="SacY-like RNA-binding domain"/>
    <property type="match status" value="1"/>
</dbReference>
<dbReference type="SUPFAM" id="SSF63520">
    <property type="entry name" value="PTS-regulatory domain, PRD"/>
    <property type="match status" value="2"/>
</dbReference>
<evidence type="ECO:0000256" key="1">
    <source>
        <dbReference type="ARBA" id="ARBA00022737"/>
    </source>
</evidence>
<evidence type="ECO:0000256" key="6">
    <source>
        <dbReference type="ARBA" id="ARBA00038510"/>
    </source>
</evidence>
<dbReference type="InterPro" id="IPR036650">
    <property type="entry name" value="CAT_RNA-bd_dom_sf"/>
</dbReference>
<dbReference type="InterPro" id="IPR004341">
    <property type="entry name" value="CAT_RNA-bd_dom"/>
</dbReference>
<dbReference type="Proteomes" id="UP001148125">
    <property type="component" value="Unassembled WGS sequence"/>
</dbReference>